<organism evidence="3 4">
    <name type="scientific">Arthrobotrys musiformis</name>
    <dbReference type="NCBI Taxonomy" id="47236"/>
    <lineage>
        <taxon>Eukaryota</taxon>
        <taxon>Fungi</taxon>
        <taxon>Dikarya</taxon>
        <taxon>Ascomycota</taxon>
        <taxon>Pezizomycotina</taxon>
        <taxon>Orbiliomycetes</taxon>
        <taxon>Orbiliales</taxon>
        <taxon>Orbiliaceae</taxon>
        <taxon>Arthrobotrys</taxon>
    </lineage>
</organism>
<protein>
    <recommendedName>
        <fullName evidence="5">Mid2 domain-containing protein</fullName>
    </recommendedName>
</protein>
<dbReference type="Proteomes" id="UP001370758">
    <property type="component" value="Unassembled WGS sequence"/>
</dbReference>
<accession>A0AAV9WMD5</accession>
<keyword evidence="1" id="KW-0472">Membrane</keyword>
<gene>
    <name evidence="3" type="ORF">TWF481_000293</name>
</gene>
<name>A0AAV9WMD5_9PEZI</name>
<sequence length="209" mass="21969">MKPTTAGTLLPTIFYTLTLLKSSSGLVVPAFSSGVSNTYVPNQVLAQAEQGTIYTTATTLTITTAKGAEPTLQAISYGCPNAISTPTSYTMTATITNGSPSATVILLPCLAKREEKKSGLSQGAIVGIAVGVSIPVLVCVFFIFWRMWRRAQADAIMEDKAFHQTRGTPTLHSRRNKSISTVSGEADNLTVPGNAKTRGGVVTQITAGN</sequence>
<feature type="chain" id="PRO_5043877807" description="Mid2 domain-containing protein" evidence="2">
    <location>
        <begin position="26"/>
        <end position="209"/>
    </location>
</feature>
<evidence type="ECO:0000256" key="1">
    <source>
        <dbReference type="SAM" id="Phobius"/>
    </source>
</evidence>
<keyword evidence="4" id="KW-1185">Reference proteome</keyword>
<comment type="caution">
    <text evidence="3">The sequence shown here is derived from an EMBL/GenBank/DDBJ whole genome shotgun (WGS) entry which is preliminary data.</text>
</comment>
<evidence type="ECO:0000313" key="3">
    <source>
        <dbReference type="EMBL" id="KAK6511376.1"/>
    </source>
</evidence>
<evidence type="ECO:0000256" key="2">
    <source>
        <dbReference type="SAM" id="SignalP"/>
    </source>
</evidence>
<keyword evidence="1" id="KW-1133">Transmembrane helix</keyword>
<keyword evidence="2" id="KW-0732">Signal</keyword>
<dbReference type="AlphaFoldDB" id="A0AAV9WMD5"/>
<keyword evidence="1" id="KW-0812">Transmembrane</keyword>
<evidence type="ECO:0000313" key="4">
    <source>
        <dbReference type="Proteomes" id="UP001370758"/>
    </source>
</evidence>
<feature type="transmembrane region" description="Helical" evidence="1">
    <location>
        <begin position="124"/>
        <end position="145"/>
    </location>
</feature>
<reference evidence="3 4" key="1">
    <citation type="submission" date="2023-08" db="EMBL/GenBank/DDBJ databases">
        <authorList>
            <person name="Palmer J.M."/>
        </authorList>
    </citation>
    <scope>NUCLEOTIDE SEQUENCE [LARGE SCALE GENOMIC DNA]</scope>
    <source>
        <strain evidence="3 4">TWF481</strain>
    </source>
</reference>
<dbReference type="EMBL" id="JAVHJL010000001">
    <property type="protein sequence ID" value="KAK6511376.1"/>
    <property type="molecule type" value="Genomic_DNA"/>
</dbReference>
<evidence type="ECO:0008006" key="5">
    <source>
        <dbReference type="Google" id="ProtNLM"/>
    </source>
</evidence>
<proteinExistence type="predicted"/>
<feature type="signal peptide" evidence="2">
    <location>
        <begin position="1"/>
        <end position="25"/>
    </location>
</feature>